<keyword evidence="5" id="KW-0482">Metalloprotease</keyword>
<dbReference type="PANTHER" id="PTHR34858:SF1">
    <property type="entry name" value="CYSO-CYSTEINE PEPTIDASE"/>
    <property type="match status" value="1"/>
</dbReference>
<evidence type="ECO:0000313" key="7">
    <source>
        <dbReference type="EMBL" id="SVE28473.1"/>
    </source>
</evidence>
<name>A0A383C8U0_9ZZZZ</name>
<reference evidence="7" key="1">
    <citation type="submission" date="2018-05" db="EMBL/GenBank/DDBJ databases">
        <authorList>
            <person name="Lanie J.A."/>
            <person name="Ng W.-L."/>
            <person name="Kazmierczak K.M."/>
            <person name="Andrzejewski T.M."/>
            <person name="Davidsen T.M."/>
            <person name="Wayne K.J."/>
            <person name="Tettelin H."/>
            <person name="Glass J.I."/>
            <person name="Rusch D."/>
            <person name="Podicherti R."/>
            <person name="Tsui H.-C.T."/>
            <person name="Winkler M.E."/>
        </authorList>
    </citation>
    <scope>NUCLEOTIDE SEQUENCE</scope>
</reference>
<feature type="domain" description="JAB" evidence="6">
    <location>
        <begin position="9"/>
        <end position="125"/>
    </location>
</feature>
<dbReference type="AlphaFoldDB" id="A0A383C8U0"/>
<evidence type="ECO:0000256" key="4">
    <source>
        <dbReference type="ARBA" id="ARBA00022833"/>
    </source>
</evidence>
<dbReference type="Gene3D" id="3.40.140.10">
    <property type="entry name" value="Cytidine Deaminase, domain 2"/>
    <property type="match status" value="1"/>
</dbReference>
<keyword evidence="3" id="KW-0378">Hydrolase</keyword>
<keyword evidence="1" id="KW-0645">Protease</keyword>
<evidence type="ECO:0000256" key="1">
    <source>
        <dbReference type="ARBA" id="ARBA00022670"/>
    </source>
</evidence>
<dbReference type="EMBL" id="UINC01206719">
    <property type="protein sequence ID" value="SVE28473.1"/>
    <property type="molecule type" value="Genomic_DNA"/>
</dbReference>
<evidence type="ECO:0000256" key="3">
    <source>
        <dbReference type="ARBA" id="ARBA00022801"/>
    </source>
</evidence>
<accession>A0A383C8U0</accession>
<keyword evidence="4" id="KW-0862">Zinc</keyword>
<dbReference type="InterPro" id="IPR028090">
    <property type="entry name" value="JAB_dom_prok"/>
</dbReference>
<gene>
    <name evidence="7" type="ORF">METZ01_LOCUS481327</name>
</gene>
<dbReference type="PANTHER" id="PTHR34858">
    <property type="entry name" value="CYSO-CYSTEINE PEPTIDASE"/>
    <property type="match status" value="1"/>
</dbReference>
<proteinExistence type="predicted"/>
<dbReference type="InterPro" id="IPR051929">
    <property type="entry name" value="VirAsm_ModProt"/>
</dbReference>
<evidence type="ECO:0000259" key="6">
    <source>
        <dbReference type="Pfam" id="PF14464"/>
    </source>
</evidence>
<dbReference type="Pfam" id="PF14464">
    <property type="entry name" value="Prok-JAB"/>
    <property type="match status" value="1"/>
</dbReference>
<dbReference type="GO" id="GO:0008270">
    <property type="term" value="F:zinc ion binding"/>
    <property type="evidence" value="ECO:0007669"/>
    <property type="project" value="TreeGrafter"/>
</dbReference>
<organism evidence="7">
    <name type="scientific">marine metagenome</name>
    <dbReference type="NCBI Taxonomy" id="408172"/>
    <lineage>
        <taxon>unclassified sequences</taxon>
        <taxon>metagenomes</taxon>
        <taxon>ecological metagenomes</taxon>
    </lineage>
</organism>
<keyword evidence="2" id="KW-0479">Metal-binding</keyword>
<dbReference type="CDD" id="cd08070">
    <property type="entry name" value="MPN_like"/>
    <property type="match status" value="1"/>
</dbReference>
<protein>
    <recommendedName>
        <fullName evidence="6">JAB domain-containing protein</fullName>
    </recommendedName>
</protein>
<dbReference type="GO" id="GO:0008235">
    <property type="term" value="F:metalloexopeptidase activity"/>
    <property type="evidence" value="ECO:0007669"/>
    <property type="project" value="TreeGrafter"/>
</dbReference>
<sequence length="155" mass="17117">MLTLRAADLEAIYQQAKAEYPAECCGILTMAAGGGVSTAHRCKNIQDELHAKDPEQYPRDSRIAYFIEPGELFRIVRGAEKEGGAVSGFYHSHIDCEAYFSAEDKERAMAWDEPAYPAAIYLVVSVYGDDPRGSKAFAWDAAQTDFVEVEIAVQD</sequence>
<evidence type="ECO:0000256" key="5">
    <source>
        <dbReference type="ARBA" id="ARBA00023049"/>
    </source>
</evidence>
<dbReference type="SUPFAM" id="SSF102712">
    <property type="entry name" value="JAB1/MPN domain"/>
    <property type="match status" value="1"/>
</dbReference>
<dbReference type="GO" id="GO:0006508">
    <property type="term" value="P:proteolysis"/>
    <property type="evidence" value="ECO:0007669"/>
    <property type="project" value="UniProtKB-KW"/>
</dbReference>
<evidence type="ECO:0000256" key="2">
    <source>
        <dbReference type="ARBA" id="ARBA00022723"/>
    </source>
</evidence>